<dbReference type="Pfam" id="PF01384">
    <property type="entry name" value="PHO4"/>
    <property type="match status" value="1"/>
</dbReference>
<dbReference type="PANTHER" id="PTHR11101">
    <property type="entry name" value="PHOSPHATE TRANSPORTER"/>
    <property type="match status" value="1"/>
</dbReference>
<keyword evidence="5" id="KW-0472">Membrane</keyword>
<keyword evidence="7" id="KW-1185">Reference proteome</keyword>
<sequence>MVHRTAGHRNRGTQSDHDASGLGFAAELSAAGVVMGATVLGLPVSSTHILIGAVLGVGIVNRATNWALMKPIALAWVIALPSAAILSAVGLVTLRAIF</sequence>
<name>A0ABP3AED4_MYCUL</name>
<dbReference type="InterPro" id="IPR001204">
    <property type="entry name" value="Phos_transporter"/>
</dbReference>
<organism evidence="6 7">
    <name type="scientific">Mycobacterium ulcerans str. Harvey</name>
    <dbReference type="NCBI Taxonomy" id="1299332"/>
    <lineage>
        <taxon>Bacteria</taxon>
        <taxon>Bacillati</taxon>
        <taxon>Actinomycetota</taxon>
        <taxon>Actinomycetes</taxon>
        <taxon>Mycobacteriales</taxon>
        <taxon>Mycobacteriaceae</taxon>
        <taxon>Mycobacterium</taxon>
        <taxon>Mycobacterium ulcerans group</taxon>
    </lineage>
</organism>
<comment type="caution">
    <text evidence="6">The sequence shown here is derived from an EMBL/GenBank/DDBJ whole genome shotgun (WGS) entry which is preliminary data.</text>
</comment>
<accession>A0ABP3AED4</accession>
<dbReference type="PANTHER" id="PTHR11101:SF80">
    <property type="entry name" value="PHOSPHATE TRANSPORTER"/>
    <property type="match status" value="1"/>
</dbReference>
<evidence type="ECO:0000256" key="3">
    <source>
        <dbReference type="ARBA" id="ARBA00022692"/>
    </source>
</evidence>
<reference evidence="6 7" key="1">
    <citation type="submission" date="2014-01" db="EMBL/GenBank/DDBJ databases">
        <authorList>
            <person name="Dobos K."/>
            <person name="Lenaerts A."/>
            <person name="Ordway D."/>
            <person name="DeGroote M.A."/>
            <person name="Parker T."/>
            <person name="Sizemore C."/>
            <person name="Tallon L.J."/>
            <person name="Sadzewicz L.K."/>
            <person name="Sengamalay N."/>
            <person name="Fraser C.M."/>
            <person name="Hine E."/>
            <person name="Shefchek K.A."/>
            <person name="Das S.P."/>
            <person name="Tettelin H."/>
        </authorList>
    </citation>
    <scope>NUCLEOTIDE SEQUENCE [LARGE SCALE GENOMIC DNA]</scope>
    <source>
        <strain evidence="6 7">Harvey</strain>
    </source>
</reference>
<keyword evidence="3" id="KW-0812">Transmembrane</keyword>
<dbReference type="Proteomes" id="UP000020681">
    <property type="component" value="Unassembled WGS sequence"/>
</dbReference>
<evidence type="ECO:0000256" key="1">
    <source>
        <dbReference type="ARBA" id="ARBA00004141"/>
    </source>
</evidence>
<dbReference type="EMBL" id="JAOL01000124">
    <property type="protein sequence ID" value="EUA89289.1"/>
    <property type="molecule type" value="Genomic_DNA"/>
</dbReference>
<keyword evidence="4" id="KW-1133">Transmembrane helix</keyword>
<comment type="subcellular location">
    <subcellularLocation>
        <location evidence="1">Membrane</location>
        <topology evidence="1">Multi-pass membrane protein</topology>
    </subcellularLocation>
</comment>
<protein>
    <submittedName>
        <fullName evidence="6">Phosphate transporter family protein</fullName>
    </submittedName>
</protein>
<proteinExistence type="predicted"/>
<evidence type="ECO:0000313" key="7">
    <source>
        <dbReference type="Proteomes" id="UP000020681"/>
    </source>
</evidence>
<evidence type="ECO:0000256" key="4">
    <source>
        <dbReference type="ARBA" id="ARBA00022989"/>
    </source>
</evidence>
<keyword evidence="2" id="KW-0813">Transport</keyword>
<evidence type="ECO:0000313" key="6">
    <source>
        <dbReference type="EMBL" id="EUA89289.1"/>
    </source>
</evidence>
<evidence type="ECO:0000256" key="5">
    <source>
        <dbReference type="ARBA" id="ARBA00023136"/>
    </source>
</evidence>
<evidence type="ECO:0000256" key="2">
    <source>
        <dbReference type="ARBA" id="ARBA00022448"/>
    </source>
</evidence>
<gene>
    <name evidence="6" type="ORF">I551_4234</name>
</gene>